<accession>A0A512M4D4</accession>
<dbReference type="OrthoDB" id="9801582at2"/>
<comment type="similarity">
    <text evidence="1 5">Belongs to the bacterial ribosomal protein bL28 family.</text>
</comment>
<dbReference type="GO" id="GO:1990904">
    <property type="term" value="C:ribonucleoprotein complex"/>
    <property type="evidence" value="ECO:0007669"/>
    <property type="project" value="UniProtKB-KW"/>
</dbReference>
<dbReference type="PANTHER" id="PTHR13528:SF2">
    <property type="entry name" value="LARGE RIBOSOMAL SUBUNIT PROTEIN BL28M"/>
    <property type="match status" value="1"/>
</dbReference>
<dbReference type="InterPro" id="IPR034704">
    <property type="entry name" value="Ribosomal_bL28/bL31-like_sf"/>
</dbReference>
<keyword evidence="7" id="KW-1185">Reference proteome</keyword>
<dbReference type="SUPFAM" id="SSF143800">
    <property type="entry name" value="L28p-like"/>
    <property type="match status" value="1"/>
</dbReference>
<dbReference type="Gene3D" id="2.30.170.40">
    <property type="entry name" value="Ribosomal protein L28/L24"/>
    <property type="match status" value="1"/>
</dbReference>
<evidence type="ECO:0000313" key="6">
    <source>
        <dbReference type="EMBL" id="GEP41607.1"/>
    </source>
</evidence>
<dbReference type="Pfam" id="PF00830">
    <property type="entry name" value="Ribosomal_L28"/>
    <property type="match status" value="1"/>
</dbReference>
<dbReference type="GO" id="GO:0005840">
    <property type="term" value="C:ribosome"/>
    <property type="evidence" value="ECO:0007669"/>
    <property type="project" value="UniProtKB-KW"/>
</dbReference>
<dbReference type="GO" id="GO:0006412">
    <property type="term" value="P:translation"/>
    <property type="evidence" value="ECO:0007669"/>
    <property type="project" value="UniProtKB-UniRule"/>
</dbReference>
<dbReference type="InterPro" id="IPR026569">
    <property type="entry name" value="Ribosomal_bL28"/>
</dbReference>
<evidence type="ECO:0000313" key="7">
    <source>
        <dbReference type="Proteomes" id="UP000321577"/>
    </source>
</evidence>
<dbReference type="Proteomes" id="UP000321577">
    <property type="component" value="Unassembled WGS sequence"/>
</dbReference>
<proteinExistence type="inferred from homology"/>
<keyword evidence="3 5" id="KW-0687">Ribonucleoprotein</keyword>
<evidence type="ECO:0000256" key="5">
    <source>
        <dbReference type="HAMAP-Rule" id="MF_00373"/>
    </source>
</evidence>
<keyword evidence="2 5" id="KW-0689">Ribosomal protein</keyword>
<evidence type="ECO:0000256" key="3">
    <source>
        <dbReference type="ARBA" id="ARBA00023274"/>
    </source>
</evidence>
<evidence type="ECO:0000256" key="4">
    <source>
        <dbReference type="ARBA" id="ARBA00035174"/>
    </source>
</evidence>
<dbReference type="RefSeq" id="WP_146849067.1">
    <property type="nucleotide sequence ID" value="NZ_BKAG01000004.1"/>
</dbReference>
<dbReference type="GO" id="GO:0003735">
    <property type="term" value="F:structural constituent of ribosome"/>
    <property type="evidence" value="ECO:0007669"/>
    <property type="project" value="InterPro"/>
</dbReference>
<dbReference type="InterPro" id="IPR001383">
    <property type="entry name" value="Ribosomal_bL28_bact-type"/>
</dbReference>
<organism evidence="6 7">
    <name type="scientific">Brevifollis gellanilyticus</name>
    <dbReference type="NCBI Taxonomy" id="748831"/>
    <lineage>
        <taxon>Bacteria</taxon>
        <taxon>Pseudomonadati</taxon>
        <taxon>Verrucomicrobiota</taxon>
        <taxon>Verrucomicrobiia</taxon>
        <taxon>Verrucomicrobiales</taxon>
        <taxon>Verrucomicrobiaceae</taxon>
    </lineage>
</organism>
<dbReference type="NCBIfam" id="TIGR00009">
    <property type="entry name" value="L28"/>
    <property type="match status" value="1"/>
</dbReference>
<dbReference type="PANTHER" id="PTHR13528">
    <property type="entry name" value="39S RIBOSOMAL PROTEIN L28, MITOCHONDRIAL"/>
    <property type="match status" value="1"/>
</dbReference>
<dbReference type="EMBL" id="BKAG01000004">
    <property type="protein sequence ID" value="GEP41607.1"/>
    <property type="molecule type" value="Genomic_DNA"/>
</dbReference>
<dbReference type="AlphaFoldDB" id="A0A512M4D4"/>
<sequence length="87" mass="9633">MAKVCQVTGVTVTRGHHIHRSGKAKKEGGIGKHITKRVKRIILPNLRTKRIWVPELAKFVTVKLSARALKTVNKNGAFKVLKEAGLI</sequence>
<name>A0A512M4D4_9BACT</name>
<dbReference type="InterPro" id="IPR037147">
    <property type="entry name" value="Ribosomal_bL28_sf"/>
</dbReference>
<comment type="caution">
    <text evidence="6">The sequence shown here is derived from an EMBL/GenBank/DDBJ whole genome shotgun (WGS) entry which is preliminary data.</text>
</comment>
<evidence type="ECO:0000256" key="1">
    <source>
        <dbReference type="ARBA" id="ARBA00008760"/>
    </source>
</evidence>
<protein>
    <recommendedName>
        <fullName evidence="4 5">Large ribosomal subunit protein bL28</fullName>
    </recommendedName>
</protein>
<evidence type="ECO:0000256" key="2">
    <source>
        <dbReference type="ARBA" id="ARBA00022980"/>
    </source>
</evidence>
<gene>
    <name evidence="5 6" type="primary">rpmB</name>
    <name evidence="6" type="ORF">BGE01nite_08980</name>
</gene>
<dbReference type="HAMAP" id="MF_00373">
    <property type="entry name" value="Ribosomal_bL28"/>
    <property type="match status" value="1"/>
</dbReference>
<reference evidence="6 7" key="1">
    <citation type="submission" date="2019-07" db="EMBL/GenBank/DDBJ databases">
        <title>Whole genome shotgun sequence of Brevifollis gellanilyticus NBRC 108608.</title>
        <authorList>
            <person name="Hosoyama A."/>
            <person name="Uohara A."/>
            <person name="Ohji S."/>
            <person name="Ichikawa N."/>
        </authorList>
    </citation>
    <scope>NUCLEOTIDE SEQUENCE [LARGE SCALE GENOMIC DNA]</scope>
    <source>
        <strain evidence="6 7">NBRC 108608</strain>
    </source>
</reference>